<gene>
    <name evidence="2" type="ORF">NEOLEDRAFT_1184810</name>
</gene>
<evidence type="ECO:0000313" key="2">
    <source>
        <dbReference type="EMBL" id="KZT17922.1"/>
    </source>
</evidence>
<dbReference type="AlphaFoldDB" id="A0A165M5B4"/>
<proteinExistence type="predicted"/>
<dbReference type="PANTHER" id="PTHR35871">
    <property type="entry name" value="EXPRESSED PROTEIN"/>
    <property type="match status" value="1"/>
</dbReference>
<feature type="region of interest" description="Disordered" evidence="1">
    <location>
        <begin position="80"/>
        <end position="102"/>
    </location>
</feature>
<protein>
    <submittedName>
        <fullName evidence="2">Uncharacterized protein</fullName>
    </submittedName>
</protein>
<sequence length="487" mass="54870">MARKSKRAAQLAKVCPLGDGTSQYQREAAAEVAADGTWTDDRTTVCDSEGSDIDNDTDFEDISEALGTFFAKHIPQRTWGRIDPPKKKQKVTGNRPPVYRGDSHTMKWRQRIKVQASMEAGKTSCKITSYFTKWPRTLSWSSLDLSDTEVPAEDVTLHGERDFLLAGPIINHFEADRLALYFEELDSMIGEMENQDVDGNNEAEYFEVSDFDNIEETAGSENELADVSKEDEPVELDTINEDAEVTAARELLREDDVDEGQDILAIIRKCLVELRKLQSPRTIKGIMKLTAVLEYVKLFARRMGKGHYFARQIHESTHYLRVHGHLPLPKVVAKMGRLTLFDNESTVHGVQKYLAGQKLGTITPRLLCQHVNNIICPTLGLSGKDGSISERTAINWLHKLGYACRLAKKGLYHDGHERPDMVEAHKKFLEEMVHYEKFMATYDDKTLERIPPALGPGQKEHVAIDQDESIFHVGSFQHSALIGPVGF</sequence>
<dbReference type="PANTHER" id="PTHR35871:SF1">
    <property type="entry name" value="CXC1-LIKE CYSTEINE CLUSTER ASSOCIATED WITH KDZ TRANSPOSASES DOMAIN-CONTAINING PROTEIN"/>
    <property type="match status" value="1"/>
</dbReference>
<dbReference type="Proteomes" id="UP000076761">
    <property type="component" value="Unassembled WGS sequence"/>
</dbReference>
<accession>A0A165M5B4</accession>
<evidence type="ECO:0000313" key="3">
    <source>
        <dbReference type="Proteomes" id="UP000076761"/>
    </source>
</evidence>
<reference evidence="2 3" key="1">
    <citation type="journal article" date="2016" name="Mol. Biol. Evol.">
        <title>Comparative Genomics of Early-Diverging Mushroom-Forming Fungi Provides Insights into the Origins of Lignocellulose Decay Capabilities.</title>
        <authorList>
            <person name="Nagy L.G."/>
            <person name="Riley R."/>
            <person name="Tritt A."/>
            <person name="Adam C."/>
            <person name="Daum C."/>
            <person name="Floudas D."/>
            <person name="Sun H."/>
            <person name="Yadav J.S."/>
            <person name="Pangilinan J."/>
            <person name="Larsson K.H."/>
            <person name="Matsuura K."/>
            <person name="Barry K."/>
            <person name="Labutti K."/>
            <person name="Kuo R."/>
            <person name="Ohm R.A."/>
            <person name="Bhattacharya S.S."/>
            <person name="Shirouzu T."/>
            <person name="Yoshinaga Y."/>
            <person name="Martin F.M."/>
            <person name="Grigoriev I.V."/>
            <person name="Hibbett D.S."/>
        </authorList>
    </citation>
    <scope>NUCLEOTIDE SEQUENCE [LARGE SCALE GENOMIC DNA]</scope>
    <source>
        <strain evidence="2 3">HHB14362 ss-1</strain>
    </source>
</reference>
<keyword evidence="3" id="KW-1185">Reference proteome</keyword>
<evidence type="ECO:0000256" key="1">
    <source>
        <dbReference type="SAM" id="MobiDB-lite"/>
    </source>
</evidence>
<dbReference type="OrthoDB" id="2449121at2759"/>
<dbReference type="InParanoid" id="A0A165M5B4"/>
<organism evidence="2 3">
    <name type="scientific">Neolentinus lepideus HHB14362 ss-1</name>
    <dbReference type="NCBI Taxonomy" id="1314782"/>
    <lineage>
        <taxon>Eukaryota</taxon>
        <taxon>Fungi</taxon>
        <taxon>Dikarya</taxon>
        <taxon>Basidiomycota</taxon>
        <taxon>Agaricomycotina</taxon>
        <taxon>Agaricomycetes</taxon>
        <taxon>Gloeophyllales</taxon>
        <taxon>Gloeophyllaceae</taxon>
        <taxon>Neolentinus</taxon>
    </lineage>
</organism>
<dbReference type="EMBL" id="KV425768">
    <property type="protein sequence ID" value="KZT17922.1"/>
    <property type="molecule type" value="Genomic_DNA"/>
</dbReference>
<name>A0A165M5B4_9AGAM</name>